<evidence type="ECO:0000256" key="7">
    <source>
        <dbReference type="ARBA" id="ARBA00022833"/>
    </source>
</evidence>
<evidence type="ECO:0000256" key="4">
    <source>
        <dbReference type="ARBA" id="ARBA00022771"/>
    </source>
</evidence>
<evidence type="ECO:0000256" key="1">
    <source>
        <dbReference type="ARBA" id="ARBA00012552"/>
    </source>
</evidence>
<dbReference type="OrthoDB" id="196131at2759"/>
<comment type="catalytic activity">
    <reaction evidence="11">
        <text>ATP + H2O = ADP + phosphate + H(+)</text>
        <dbReference type="Rhea" id="RHEA:13065"/>
        <dbReference type="ChEBI" id="CHEBI:15377"/>
        <dbReference type="ChEBI" id="CHEBI:15378"/>
        <dbReference type="ChEBI" id="CHEBI:30616"/>
        <dbReference type="ChEBI" id="CHEBI:43474"/>
        <dbReference type="ChEBI" id="CHEBI:456216"/>
        <dbReference type="EC" id="3.6.4.13"/>
    </reaction>
</comment>
<keyword evidence="8" id="KW-0067">ATP-binding</keyword>
<comment type="caution">
    <text evidence="17">The sequence shown here is derived from an EMBL/GenBank/DDBJ whole genome shotgun (WGS) entry which is preliminary data.</text>
</comment>
<evidence type="ECO:0000259" key="15">
    <source>
        <dbReference type="PROSITE" id="PS51194"/>
    </source>
</evidence>
<dbReference type="GO" id="GO:0008270">
    <property type="term" value="F:zinc ion binding"/>
    <property type="evidence" value="ECO:0007669"/>
    <property type="project" value="UniProtKB-KW"/>
</dbReference>
<dbReference type="AlphaFoldDB" id="A0A9W7DM57"/>
<evidence type="ECO:0000313" key="18">
    <source>
        <dbReference type="Proteomes" id="UP001165082"/>
    </source>
</evidence>
<evidence type="ECO:0000256" key="5">
    <source>
        <dbReference type="ARBA" id="ARBA00022801"/>
    </source>
</evidence>
<dbReference type="GO" id="GO:0005524">
    <property type="term" value="F:ATP binding"/>
    <property type="evidence" value="ECO:0007669"/>
    <property type="project" value="UniProtKB-KW"/>
</dbReference>
<evidence type="ECO:0000256" key="13">
    <source>
        <dbReference type="SAM" id="MobiDB-lite"/>
    </source>
</evidence>
<dbReference type="InterPro" id="IPR011545">
    <property type="entry name" value="DEAD/DEAH_box_helicase_dom"/>
</dbReference>
<feature type="compositionally biased region" description="Acidic residues" evidence="13">
    <location>
        <begin position="99"/>
        <end position="109"/>
    </location>
</feature>
<dbReference type="Pfam" id="PF00270">
    <property type="entry name" value="DEAD"/>
    <property type="match status" value="1"/>
</dbReference>
<feature type="domain" description="Helicase ATP-binding" evidence="14">
    <location>
        <begin position="256"/>
        <end position="442"/>
    </location>
</feature>
<organism evidence="17 18">
    <name type="scientific">Triparma retinervis</name>
    <dbReference type="NCBI Taxonomy" id="2557542"/>
    <lineage>
        <taxon>Eukaryota</taxon>
        <taxon>Sar</taxon>
        <taxon>Stramenopiles</taxon>
        <taxon>Ochrophyta</taxon>
        <taxon>Bolidophyceae</taxon>
        <taxon>Parmales</taxon>
        <taxon>Triparmaceae</taxon>
        <taxon>Triparma</taxon>
    </lineage>
</organism>
<dbReference type="InterPro" id="IPR001650">
    <property type="entry name" value="Helicase_C-like"/>
</dbReference>
<dbReference type="EC" id="3.6.4.13" evidence="1"/>
<feature type="domain" description="DEAD-box RNA helicase Q" evidence="16">
    <location>
        <begin position="225"/>
        <end position="253"/>
    </location>
</feature>
<dbReference type="PROSITE" id="PS51194">
    <property type="entry name" value="HELICASE_CTER"/>
    <property type="match status" value="1"/>
</dbReference>
<evidence type="ECO:0000256" key="2">
    <source>
        <dbReference type="ARBA" id="ARBA00022723"/>
    </source>
</evidence>
<keyword evidence="3" id="KW-0547">Nucleotide-binding</keyword>
<dbReference type="PANTHER" id="PTHR47958">
    <property type="entry name" value="ATP-DEPENDENT RNA HELICASE DBP3"/>
    <property type="match status" value="1"/>
</dbReference>
<dbReference type="EMBL" id="BRXZ01001833">
    <property type="protein sequence ID" value="GMH47285.1"/>
    <property type="molecule type" value="Genomic_DNA"/>
</dbReference>
<dbReference type="GO" id="GO:0005634">
    <property type="term" value="C:nucleus"/>
    <property type="evidence" value="ECO:0007669"/>
    <property type="project" value="UniProtKB-ARBA"/>
</dbReference>
<protein>
    <recommendedName>
        <fullName evidence="1">RNA helicase</fullName>
        <ecNumber evidence="1">3.6.4.13</ecNumber>
    </recommendedName>
</protein>
<keyword evidence="2" id="KW-0479">Metal-binding</keyword>
<evidence type="ECO:0000256" key="11">
    <source>
        <dbReference type="ARBA" id="ARBA00047984"/>
    </source>
</evidence>
<keyword evidence="7" id="KW-0862">Zinc</keyword>
<feature type="region of interest" description="Disordered" evidence="13">
    <location>
        <begin position="74"/>
        <end position="117"/>
    </location>
</feature>
<evidence type="ECO:0000256" key="9">
    <source>
        <dbReference type="ARBA" id="ARBA00022884"/>
    </source>
</evidence>
<evidence type="ECO:0000259" key="14">
    <source>
        <dbReference type="PROSITE" id="PS51192"/>
    </source>
</evidence>
<reference evidence="17" key="1">
    <citation type="submission" date="2022-07" db="EMBL/GenBank/DDBJ databases">
        <title>Genome analysis of Parmales, a sister group of diatoms, reveals the evolutionary specialization of diatoms from phago-mixotrophs to photoautotrophs.</title>
        <authorList>
            <person name="Ban H."/>
            <person name="Sato S."/>
            <person name="Yoshikawa S."/>
            <person name="Kazumasa Y."/>
            <person name="Nakamura Y."/>
            <person name="Ichinomiya M."/>
            <person name="Saitoh K."/>
            <person name="Sato N."/>
            <person name="Blanc-Mathieu R."/>
            <person name="Endo H."/>
            <person name="Kuwata A."/>
            <person name="Ogata H."/>
        </authorList>
    </citation>
    <scope>NUCLEOTIDE SEQUENCE</scope>
</reference>
<dbReference type="FunFam" id="3.40.50.300:FF:000657">
    <property type="entry name" value="Probable ATP-dependent RNA helicase DDX41"/>
    <property type="match status" value="1"/>
</dbReference>
<evidence type="ECO:0000256" key="10">
    <source>
        <dbReference type="ARBA" id="ARBA00023594"/>
    </source>
</evidence>
<dbReference type="SUPFAM" id="SSF52540">
    <property type="entry name" value="P-loop containing nucleoside triphosphate hydrolases"/>
    <property type="match status" value="1"/>
</dbReference>
<evidence type="ECO:0000256" key="6">
    <source>
        <dbReference type="ARBA" id="ARBA00022806"/>
    </source>
</evidence>
<dbReference type="InterPro" id="IPR014014">
    <property type="entry name" value="RNA_helicase_DEAD_Q_motif"/>
</dbReference>
<dbReference type="GO" id="GO:0003723">
    <property type="term" value="F:RNA binding"/>
    <property type="evidence" value="ECO:0007669"/>
    <property type="project" value="UniProtKB-KW"/>
</dbReference>
<proteinExistence type="inferred from homology"/>
<evidence type="ECO:0000256" key="12">
    <source>
        <dbReference type="PROSITE-ProRule" id="PRU00552"/>
    </source>
</evidence>
<evidence type="ECO:0000256" key="3">
    <source>
        <dbReference type="ARBA" id="ARBA00022741"/>
    </source>
</evidence>
<keyword evidence="18" id="KW-1185">Reference proteome</keyword>
<dbReference type="GO" id="GO:0005737">
    <property type="term" value="C:cytoplasm"/>
    <property type="evidence" value="ECO:0007669"/>
    <property type="project" value="UniProtKB-ARBA"/>
</dbReference>
<evidence type="ECO:0000313" key="17">
    <source>
        <dbReference type="EMBL" id="GMH47285.1"/>
    </source>
</evidence>
<keyword evidence="9" id="KW-0694">RNA-binding</keyword>
<feature type="compositionally biased region" description="Gly residues" evidence="13">
    <location>
        <begin position="88"/>
        <end position="98"/>
    </location>
</feature>
<evidence type="ECO:0000259" key="16">
    <source>
        <dbReference type="PROSITE" id="PS51195"/>
    </source>
</evidence>
<feature type="short sequence motif" description="Q motif" evidence="12">
    <location>
        <begin position="225"/>
        <end position="253"/>
    </location>
</feature>
<evidence type="ECO:0000256" key="8">
    <source>
        <dbReference type="ARBA" id="ARBA00022840"/>
    </source>
</evidence>
<dbReference type="CDD" id="cd18787">
    <property type="entry name" value="SF2_C_DEAD"/>
    <property type="match status" value="1"/>
</dbReference>
<name>A0A9W7DM57_9STRA</name>
<dbReference type="Proteomes" id="UP001165082">
    <property type="component" value="Unassembled WGS sequence"/>
</dbReference>
<gene>
    <name evidence="17" type="ORF">TrRE_jg12787</name>
</gene>
<dbReference type="SMART" id="SM00490">
    <property type="entry name" value="HELICc"/>
    <property type="match status" value="1"/>
</dbReference>
<accession>A0A9W7DM57</accession>
<dbReference type="Pfam" id="PF00271">
    <property type="entry name" value="Helicase_C"/>
    <property type="match status" value="1"/>
</dbReference>
<dbReference type="PROSITE" id="PS51192">
    <property type="entry name" value="HELICASE_ATP_BIND_1"/>
    <property type="match status" value="1"/>
</dbReference>
<dbReference type="InterPro" id="IPR027417">
    <property type="entry name" value="P-loop_NTPase"/>
</dbReference>
<dbReference type="PROSITE" id="PS51195">
    <property type="entry name" value="Q_MOTIF"/>
    <property type="match status" value="1"/>
</dbReference>
<dbReference type="GO" id="GO:0016787">
    <property type="term" value="F:hydrolase activity"/>
    <property type="evidence" value="ECO:0007669"/>
    <property type="project" value="UniProtKB-KW"/>
</dbReference>
<keyword evidence="6" id="KW-0347">Helicase</keyword>
<keyword evidence="5" id="KW-0378">Hydrolase</keyword>
<dbReference type="SMART" id="SM00487">
    <property type="entry name" value="DEXDc"/>
    <property type="match status" value="1"/>
</dbReference>
<comment type="similarity">
    <text evidence="10">Belongs to the DEAD box helicase family. DDX41 subfamily.</text>
</comment>
<keyword evidence="4" id="KW-0863">Zinc-finger</keyword>
<dbReference type="FunFam" id="3.40.50.300:FF:000449">
    <property type="entry name" value="Probable ATP-dependent RNA helicase DDX41"/>
    <property type="match status" value="1"/>
</dbReference>
<sequence>MSSGWRAKRRAQREALEAEEAAIFGASNHGINIGVNVSGVTNGLEGIDGAEVGAPKLSAAKRIKLQREQILNANTSRSARRVARGADKLGGGDNGGSNEGDDNNTDEAAAESSSEPTAQELVQASTLLDTAASLKDKIAAMSAEEARRYEQEQNEARLLREANTVSSSALTNVRDEAEGRKYTESMKTSWTCPRWIKERGTEKDDEIRKKWSILVEGEDITPPMRRFTDMKFPKPIIAALAAKNISRPTPIQMQGLPLALAGRDMVGIAFTGSGKTVTFSLPLVMAGLEEETRMPLVGGEGPVGVVLAPSRELARQTYDVVEQFAEALRKDSRFPDVRTQLLIGGEDKRAQMEAHDQKGIHGVVATPGRLRDFLKTKRLNFDICRYICLDEADRMLDLGFDEEVGEIMNMFVRQRQTLLFSATFPKKFQDFAKQTLVRPVVVNVGRAGAANLDVIQEVEYVKNEARIVYLLECLQKTAPPVCIFCERKGDVDDIHEYLLLKGVEAVSIHGGKDQEERNDAIRLFKDGSKDVLVSTDVAAKGLDFPDIQHVINFDMPQEIENYVHRIGRTGRCGKTGVATTFINKACEESTLLDLKHLLREAKQRVPPVLEILEDPAETLGSLNGVRGCAFCGGLGHRITECPKIDKNARRIAGGQKDALRGGDGYGGEY</sequence>
<feature type="domain" description="Helicase C-terminal" evidence="15">
    <location>
        <begin position="453"/>
        <end position="613"/>
    </location>
</feature>
<dbReference type="Gene3D" id="3.40.50.300">
    <property type="entry name" value="P-loop containing nucleotide triphosphate hydrolases"/>
    <property type="match status" value="2"/>
</dbReference>
<dbReference type="GO" id="GO:0003724">
    <property type="term" value="F:RNA helicase activity"/>
    <property type="evidence" value="ECO:0007669"/>
    <property type="project" value="UniProtKB-EC"/>
</dbReference>
<dbReference type="InterPro" id="IPR014001">
    <property type="entry name" value="Helicase_ATP-bd"/>
</dbReference>